<sequence length="89" mass="9531">MAGTLFLVGCCPPPAWLVAQYEDCVRDDPDSVSVLLWGEGVYNPSSLFPGALFLRRDLEGRGMSPEDRALSDAEAARTILGAGRVLTCS</sequence>
<gene>
    <name evidence="1" type="ORF">ENX03_00875</name>
</gene>
<dbReference type="AlphaFoldDB" id="A0A7C3R3E0"/>
<name>A0A7C3R3E0_9BACT</name>
<evidence type="ECO:0000313" key="1">
    <source>
        <dbReference type="EMBL" id="HFT92497.1"/>
    </source>
</evidence>
<protein>
    <submittedName>
        <fullName evidence="1">Uncharacterized protein</fullName>
    </submittedName>
</protein>
<organism evidence="1">
    <name type="scientific">Leptospirillum ferriphilum</name>
    <dbReference type="NCBI Taxonomy" id="178606"/>
    <lineage>
        <taxon>Bacteria</taxon>
        <taxon>Pseudomonadati</taxon>
        <taxon>Nitrospirota</taxon>
        <taxon>Nitrospiria</taxon>
        <taxon>Nitrospirales</taxon>
        <taxon>Nitrospiraceae</taxon>
        <taxon>Leptospirillum</taxon>
    </lineage>
</organism>
<accession>A0A7C3R3E0</accession>
<comment type="caution">
    <text evidence="1">The sequence shown here is derived from an EMBL/GenBank/DDBJ whole genome shotgun (WGS) entry which is preliminary data.</text>
</comment>
<reference evidence="1" key="1">
    <citation type="journal article" date="2020" name="mSystems">
        <title>Genome- and Community-Level Interaction Insights into Carbon Utilization and Element Cycling Functions of Hydrothermarchaeota in Hydrothermal Sediment.</title>
        <authorList>
            <person name="Zhou Z."/>
            <person name="Liu Y."/>
            <person name="Xu W."/>
            <person name="Pan J."/>
            <person name="Luo Z.H."/>
            <person name="Li M."/>
        </authorList>
    </citation>
    <scope>NUCLEOTIDE SEQUENCE [LARGE SCALE GENOMIC DNA]</scope>
    <source>
        <strain evidence="1">SpSt-902</strain>
    </source>
</reference>
<proteinExistence type="predicted"/>
<dbReference type="EMBL" id="DTMM01000016">
    <property type="protein sequence ID" value="HFT92497.1"/>
    <property type="molecule type" value="Genomic_DNA"/>
</dbReference>